<protein>
    <submittedName>
        <fullName evidence="1">Beta-3-deoxy-D-manno-oct-2-ulosonic acid transferase</fullName>
    </submittedName>
</protein>
<name>A0A181C8T2_9PROT</name>
<sequence>MACHSLFRCPPFRETKPVRLAVPSGRSLCVGTDEKIAWLRHEIVTRRVGGTFWAPARHPGRSFPVLVCCSGMQGTTSQPLVQLLQRVLGQHDKTDILLFYPFRHGRVARFARQHRIRHVCTPCDPHDLLDHVGQVHELGNGDIGTLASLRGLPVWRYALPQQGGTDHREPTPLDGDTVLHGLLSDWHYINPFDKRFTDINNIIEILTLWRKIIDENRHIGACVGMSWWKRGRIADFLTIPPTSPRFVRSAARALRLCRERGASVAMWATRVPPGLEEKAAKENIPIWRVEDGFVRSVGLGSGLQVPASIILDKRGIYYDPAGPSDLEHILATARFDPQLRQRARHLGHYLVHKGITKYGRADQAGIAGWDSGGRRTILVPGQVSDDQSVLRGGGRIRGNLELLRAVRRHNPDAFIIYRPHPDVTSGYRSGALNDKDVLSCADHVSYGGSITALMERVDEIHTLTSLAGFEGLLRGIRVVTYGGPFYAGWGLTTDMGDVPWSRRGRMLHIEELVAGALILYPRYLDPLTRLPCEAEILVNRFEDPALWRPTPLMQVKTAYGRTKVMLLHRISQGAWASRSQSK</sequence>
<dbReference type="AlphaFoldDB" id="A0A181C8T2"/>
<keyword evidence="1" id="KW-0808">Transferase</keyword>
<proteinExistence type="predicted"/>
<dbReference type="Pfam" id="PF05159">
    <property type="entry name" value="Capsule_synth"/>
    <property type="match status" value="2"/>
</dbReference>
<evidence type="ECO:0000313" key="2">
    <source>
        <dbReference type="Proteomes" id="UP000502533"/>
    </source>
</evidence>
<gene>
    <name evidence="1" type="ORF">GWK63_04765</name>
</gene>
<dbReference type="GO" id="GO:0016740">
    <property type="term" value="F:transferase activity"/>
    <property type="evidence" value="ECO:0007669"/>
    <property type="project" value="UniProtKB-KW"/>
</dbReference>
<organism evidence="1 2">
    <name type="scientific">Komagataeibacter rhaeticus</name>
    <dbReference type="NCBI Taxonomy" id="215221"/>
    <lineage>
        <taxon>Bacteria</taxon>
        <taxon>Pseudomonadati</taxon>
        <taxon>Pseudomonadota</taxon>
        <taxon>Alphaproteobacteria</taxon>
        <taxon>Acetobacterales</taxon>
        <taxon>Acetobacteraceae</taxon>
        <taxon>Komagataeibacter</taxon>
    </lineage>
</organism>
<dbReference type="KEGG" id="kre:GWK63_04765"/>
<evidence type="ECO:0000313" key="1">
    <source>
        <dbReference type="EMBL" id="QIP34886.1"/>
    </source>
</evidence>
<accession>A0A181C8T2</accession>
<dbReference type="CDD" id="cd16439">
    <property type="entry name" value="beta_Kdo_transferase_KpsC_2"/>
    <property type="match status" value="1"/>
</dbReference>
<keyword evidence="2" id="KW-1185">Reference proteome</keyword>
<reference evidence="1 2" key="1">
    <citation type="submission" date="2020-03" db="EMBL/GenBank/DDBJ databases">
        <title>Isolation of cellulose-producing strains, genome characterization and application of the synthesized cellulose films as an economical and sustainable material for piezoelectric sensor construction.</title>
        <authorList>
            <person name="Mangayil R.K."/>
        </authorList>
    </citation>
    <scope>NUCLEOTIDE SEQUENCE [LARGE SCALE GENOMIC DNA]</scope>
    <source>
        <strain evidence="1 2">ENS 9a1a</strain>
    </source>
</reference>
<dbReference type="GO" id="GO:0000271">
    <property type="term" value="P:polysaccharide biosynthetic process"/>
    <property type="evidence" value="ECO:0007669"/>
    <property type="project" value="InterPro"/>
</dbReference>
<dbReference type="EMBL" id="CP050139">
    <property type="protein sequence ID" value="QIP34886.1"/>
    <property type="molecule type" value="Genomic_DNA"/>
</dbReference>
<dbReference type="Proteomes" id="UP000502533">
    <property type="component" value="Chromosome"/>
</dbReference>
<dbReference type="GO" id="GO:0015774">
    <property type="term" value="P:polysaccharide transport"/>
    <property type="evidence" value="ECO:0007669"/>
    <property type="project" value="InterPro"/>
</dbReference>
<dbReference type="InterPro" id="IPR007833">
    <property type="entry name" value="Capsule_polysaccharide_synth"/>
</dbReference>